<sequence length="303" mass="32474">MEPLDCLIIGAGPAGLTAAIYLARFHLTVGVIDGGESRAALIPMTRNHAGFPDGITGVELLSRMRRQAVQFGAEIHQDIVENVRRDNGIFAADGKAHSFEARSVLLATGVINNRPPIKDELHQEALRQGLLRYCPICDGFEVTDRRIGVIGAGSHGYNEAIFLRIYSADVTLIAPEGNLALSPEERGHLEQLGIRMEVGPCGQLRIGGNRIIVPLPDAELAFDSVYPALGSRIRSDLADQLSANLSQDGCIIVDAHQRTSVPGLYAAGDVVRGLDQISHAMGEAGVAATTIRNDLAQMGRFAR</sequence>
<evidence type="ECO:0000313" key="6">
    <source>
        <dbReference type="Proteomes" id="UP000033874"/>
    </source>
</evidence>
<dbReference type="Pfam" id="PF07992">
    <property type="entry name" value="Pyr_redox_2"/>
    <property type="match status" value="1"/>
</dbReference>
<organism evidence="5 6">
    <name type="scientific">Sphingobium chungbukense</name>
    <dbReference type="NCBI Taxonomy" id="56193"/>
    <lineage>
        <taxon>Bacteria</taxon>
        <taxon>Pseudomonadati</taxon>
        <taxon>Pseudomonadota</taxon>
        <taxon>Alphaproteobacteria</taxon>
        <taxon>Sphingomonadales</taxon>
        <taxon>Sphingomonadaceae</taxon>
        <taxon>Sphingobium</taxon>
    </lineage>
</organism>
<dbReference type="SUPFAM" id="SSF51905">
    <property type="entry name" value="FAD/NAD(P)-binding domain"/>
    <property type="match status" value="1"/>
</dbReference>
<accession>A0A0M3AT04</accession>
<keyword evidence="2" id="KW-0285">Flavoprotein</keyword>
<dbReference type="PATRIC" id="fig|56193.3.peg.2397"/>
<gene>
    <name evidence="5" type="ORF">YP76_11540</name>
</gene>
<dbReference type="PRINTS" id="PR00469">
    <property type="entry name" value="PNDRDTASEII"/>
</dbReference>
<dbReference type="PRINTS" id="PR00368">
    <property type="entry name" value="FADPNR"/>
</dbReference>
<dbReference type="RefSeq" id="WP_046764079.1">
    <property type="nucleotide sequence ID" value="NZ_LBIC01000005.1"/>
</dbReference>
<feature type="domain" description="FAD/NAD(P)-binding" evidence="4">
    <location>
        <begin position="5"/>
        <end position="284"/>
    </location>
</feature>
<evidence type="ECO:0000256" key="1">
    <source>
        <dbReference type="ARBA" id="ARBA00018719"/>
    </source>
</evidence>
<dbReference type="AlphaFoldDB" id="A0A0M3AT04"/>
<evidence type="ECO:0000313" key="5">
    <source>
        <dbReference type="EMBL" id="KKW92071.1"/>
    </source>
</evidence>
<protein>
    <recommendedName>
        <fullName evidence="1">Thioredoxin reductase</fullName>
    </recommendedName>
</protein>
<dbReference type="PANTHER" id="PTHR48105">
    <property type="entry name" value="THIOREDOXIN REDUCTASE 1-RELATED-RELATED"/>
    <property type="match status" value="1"/>
</dbReference>
<evidence type="ECO:0000256" key="3">
    <source>
        <dbReference type="ARBA" id="ARBA00023002"/>
    </source>
</evidence>
<evidence type="ECO:0000256" key="2">
    <source>
        <dbReference type="ARBA" id="ARBA00022630"/>
    </source>
</evidence>
<comment type="caution">
    <text evidence="5">The sequence shown here is derived from an EMBL/GenBank/DDBJ whole genome shotgun (WGS) entry which is preliminary data.</text>
</comment>
<name>A0A0M3AT04_9SPHN</name>
<dbReference type="EMBL" id="LBIC01000005">
    <property type="protein sequence ID" value="KKW92071.1"/>
    <property type="molecule type" value="Genomic_DNA"/>
</dbReference>
<dbReference type="GO" id="GO:0016491">
    <property type="term" value="F:oxidoreductase activity"/>
    <property type="evidence" value="ECO:0007669"/>
    <property type="project" value="UniProtKB-KW"/>
</dbReference>
<evidence type="ECO:0000259" key="4">
    <source>
        <dbReference type="Pfam" id="PF07992"/>
    </source>
</evidence>
<keyword evidence="3" id="KW-0560">Oxidoreductase</keyword>
<dbReference type="Gene3D" id="3.50.50.60">
    <property type="entry name" value="FAD/NAD(P)-binding domain"/>
    <property type="match status" value="2"/>
</dbReference>
<reference evidence="5 6" key="1">
    <citation type="submission" date="2015-04" db="EMBL/GenBank/DDBJ databases">
        <title>Genome sequence of aromatic hydrocarbons-degrading Sphingobium chungbukense DJ77.</title>
        <authorList>
            <person name="Kim Y.-C."/>
            <person name="Chae J.-C."/>
        </authorList>
    </citation>
    <scope>NUCLEOTIDE SEQUENCE [LARGE SCALE GENOMIC DNA]</scope>
    <source>
        <strain evidence="5 6">DJ77</strain>
    </source>
</reference>
<keyword evidence="6" id="KW-1185">Reference proteome</keyword>
<dbReference type="STRING" id="56193.YP76_11540"/>
<dbReference type="InterPro" id="IPR023753">
    <property type="entry name" value="FAD/NAD-binding_dom"/>
</dbReference>
<dbReference type="InterPro" id="IPR050097">
    <property type="entry name" value="Ferredoxin-NADP_redctase_2"/>
</dbReference>
<proteinExistence type="predicted"/>
<dbReference type="Proteomes" id="UP000033874">
    <property type="component" value="Unassembled WGS sequence"/>
</dbReference>
<dbReference type="InterPro" id="IPR036188">
    <property type="entry name" value="FAD/NAD-bd_sf"/>
</dbReference>